<sequence length="81" mass="9244">MAVFEITSNKGDDTVSLDKSLKSKSTLVRARNVLKRAERIEKLKFEDRWVEGQGALGLPKVRVEKISIGKKKKKKKDEDED</sequence>
<evidence type="ECO:0000313" key="2">
    <source>
        <dbReference type="Proteomes" id="UP000316855"/>
    </source>
</evidence>
<dbReference type="Proteomes" id="UP000316855">
    <property type="component" value="Chromosome"/>
</dbReference>
<proteinExistence type="predicted"/>
<dbReference type="InterPro" id="IPR026405">
    <property type="entry name" value="Chlam/Ver/Plancto_rRNA"/>
</dbReference>
<dbReference type="EMBL" id="CP036343">
    <property type="protein sequence ID" value="QDT88560.1"/>
    <property type="molecule type" value="Genomic_DNA"/>
</dbReference>
<protein>
    <recommendedName>
        <fullName evidence="3">Small basic protein</fullName>
    </recommendedName>
</protein>
<evidence type="ECO:0008006" key="3">
    <source>
        <dbReference type="Google" id="ProtNLM"/>
    </source>
</evidence>
<accession>A0A517V6D4</accession>
<reference evidence="1 2" key="1">
    <citation type="submission" date="2019-02" db="EMBL/GenBank/DDBJ databases">
        <title>Deep-cultivation of Planctomycetes and their phenomic and genomic characterization uncovers novel biology.</title>
        <authorList>
            <person name="Wiegand S."/>
            <person name="Jogler M."/>
            <person name="Boedeker C."/>
            <person name="Pinto D."/>
            <person name="Vollmers J."/>
            <person name="Rivas-Marin E."/>
            <person name="Kohn T."/>
            <person name="Peeters S.H."/>
            <person name="Heuer A."/>
            <person name="Rast P."/>
            <person name="Oberbeckmann S."/>
            <person name="Bunk B."/>
            <person name="Jeske O."/>
            <person name="Meyerdierks A."/>
            <person name="Storesund J.E."/>
            <person name="Kallscheuer N."/>
            <person name="Luecker S."/>
            <person name="Lage O.M."/>
            <person name="Pohl T."/>
            <person name="Merkel B.J."/>
            <person name="Hornburger P."/>
            <person name="Mueller R.-W."/>
            <person name="Bruemmer F."/>
            <person name="Labrenz M."/>
            <person name="Spormann A.M."/>
            <person name="Op den Camp H."/>
            <person name="Overmann J."/>
            <person name="Amann R."/>
            <person name="Jetten M.S.M."/>
            <person name="Mascher T."/>
            <person name="Medema M.H."/>
            <person name="Devos D.P."/>
            <person name="Kaster A.-K."/>
            <person name="Ovreas L."/>
            <person name="Rohde M."/>
            <person name="Galperin M.Y."/>
            <person name="Jogler C."/>
        </authorList>
    </citation>
    <scope>NUCLEOTIDE SEQUENCE [LARGE SCALE GENOMIC DNA]</scope>
    <source>
        <strain evidence="1 2">Pan161</strain>
    </source>
</reference>
<dbReference type="NCBIfam" id="TIGR04137">
    <property type="entry name" value="Chlam_Ver_rRNA"/>
    <property type="match status" value="1"/>
</dbReference>
<organism evidence="1 2">
    <name type="scientific">Gimesia algae</name>
    <dbReference type="NCBI Taxonomy" id="2527971"/>
    <lineage>
        <taxon>Bacteria</taxon>
        <taxon>Pseudomonadati</taxon>
        <taxon>Planctomycetota</taxon>
        <taxon>Planctomycetia</taxon>
        <taxon>Planctomycetales</taxon>
        <taxon>Planctomycetaceae</taxon>
        <taxon>Gimesia</taxon>
    </lineage>
</organism>
<dbReference type="AlphaFoldDB" id="A0A517V6D4"/>
<name>A0A517V6D4_9PLAN</name>
<dbReference type="KEGG" id="gax:Pan161_01760"/>
<gene>
    <name evidence="1" type="ORF">Pan161_01760</name>
</gene>
<evidence type="ECO:0000313" key="1">
    <source>
        <dbReference type="EMBL" id="QDT88560.1"/>
    </source>
</evidence>
<keyword evidence="2" id="KW-1185">Reference proteome</keyword>